<accession>A0A2P6S1P4</accession>
<organism evidence="2 3">
    <name type="scientific">Rosa chinensis</name>
    <name type="common">China rose</name>
    <dbReference type="NCBI Taxonomy" id="74649"/>
    <lineage>
        <taxon>Eukaryota</taxon>
        <taxon>Viridiplantae</taxon>
        <taxon>Streptophyta</taxon>
        <taxon>Embryophyta</taxon>
        <taxon>Tracheophyta</taxon>
        <taxon>Spermatophyta</taxon>
        <taxon>Magnoliopsida</taxon>
        <taxon>eudicotyledons</taxon>
        <taxon>Gunneridae</taxon>
        <taxon>Pentapetalae</taxon>
        <taxon>rosids</taxon>
        <taxon>fabids</taxon>
        <taxon>Rosales</taxon>
        <taxon>Rosaceae</taxon>
        <taxon>Rosoideae</taxon>
        <taxon>Rosoideae incertae sedis</taxon>
        <taxon>Rosa</taxon>
    </lineage>
</organism>
<reference evidence="2 3" key="1">
    <citation type="journal article" date="2018" name="Nat. Genet.">
        <title>The Rosa genome provides new insights in the design of modern roses.</title>
        <authorList>
            <person name="Bendahmane M."/>
        </authorList>
    </citation>
    <scope>NUCLEOTIDE SEQUENCE [LARGE SCALE GENOMIC DNA]</scope>
    <source>
        <strain evidence="3">cv. Old Blush</strain>
    </source>
</reference>
<evidence type="ECO:0000313" key="3">
    <source>
        <dbReference type="Proteomes" id="UP000238479"/>
    </source>
</evidence>
<comment type="caution">
    <text evidence="2">The sequence shown here is derived from an EMBL/GenBank/DDBJ whole genome shotgun (WGS) entry which is preliminary data.</text>
</comment>
<name>A0A2P6S1P4_ROSCH</name>
<dbReference type="Gramene" id="PRQ52599">
    <property type="protein sequence ID" value="PRQ52599"/>
    <property type="gene ID" value="RchiOBHm_Chr2g0157251"/>
</dbReference>
<gene>
    <name evidence="2" type="ORF">RchiOBHm_Chr2g0157251</name>
</gene>
<dbReference type="EMBL" id="PDCK01000040">
    <property type="protein sequence ID" value="PRQ52599.1"/>
    <property type="molecule type" value="Genomic_DNA"/>
</dbReference>
<dbReference type="AlphaFoldDB" id="A0A2P6S1P4"/>
<dbReference type="PROSITE" id="PS51257">
    <property type="entry name" value="PROKAR_LIPOPROTEIN"/>
    <property type="match status" value="1"/>
</dbReference>
<keyword evidence="3" id="KW-1185">Reference proteome</keyword>
<feature type="transmembrane region" description="Helical" evidence="1">
    <location>
        <begin position="18"/>
        <end position="42"/>
    </location>
</feature>
<protein>
    <submittedName>
        <fullName evidence="2">Uncharacterized protein</fullName>
    </submittedName>
</protein>
<keyword evidence="1" id="KW-1133">Transmembrane helix</keyword>
<dbReference type="Proteomes" id="UP000238479">
    <property type="component" value="Chromosome 2"/>
</dbReference>
<evidence type="ECO:0000313" key="2">
    <source>
        <dbReference type="EMBL" id="PRQ52599.1"/>
    </source>
</evidence>
<proteinExistence type="predicted"/>
<keyword evidence="1" id="KW-0812">Transmembrane</keyword>
<evidence type="ECO:0000256" key="1">
    <source>
        <dbReference type="SAM" id="Phobius"/>
    </source>
</evidence>
<sequence length="73" mass="8473">MGKPGICSSYSSSCFFCFIIIFACTFICCSTWYMGILGNIWIVRKSSKRICDYITSTPMVIDRNKRFGWFPWS</sequence>
<keyword evidence="1" id="KW-0472">Membrane</keyword>